<dbReference type="PANTHER" id="PTHR11096">
    <property type="entry name" value="RNA 3' TERMINAL PHOSPHATE CYCLASE"/>
    <property type="match status" value="1"/>
</dbReference>
<accession>A0AA88Y766</accession>
<evidence type="ECO:0000256" key="4">
    <source>
        <dbReference type="ARBA" id="ARBA00023242"/>
    </source>
</evidence>
<dbReference type="PROSITE" id="PS01287">
    <property type="entry name" value="RTC"/>
    <property type="match status" value="1"/>
</dbReference>
<dbReference type="InterPro" id="IPR020719">
    <property type="entry name" value="RNA3'_term_phos_cycl-like_CS"/>
</dbReference>
<keyword evidence="8" id="KW-1185">Reference proteome</keyword>
<evidence type="ECO:0000256" key="3">
    <source>
        <dbReference type="ARBA" id="ARBA00022517"/>
    </source>
</evidence>
<protein>
    <recommendedName>
        <fullName evidence="9">RNA 3'-terminal phosphate cyclase-like protein</fullName>
    </recommendedName>
</protein>
<dbReference type="InterPro" id="IPR023797">
    <property type="entry name" value="RNA3'_phos_cyclase_dom"/>
</dbReference>
<dbReference type="InterPro" id="IPR016443">
    <property type="entry name" value="RNA3'_term_phos_cyc_type_2"/>
</dbReference>
<dbReference type="InterPro" id="IPR036553">
    <property type="entry name" value="RPTC_insert"/>
</dbReference>
<dbReference type="EMBL" id="VSWD01000010">
    <property type="protein sequence ID" value="KAK3090706.1"/>
    <property type="molecule type" value="Genomic_DNA"/>
</dbReference>
<dbReference type="GO" id="GO:0005730">
    <property type="term" value="C:nucleolus"/>
    <property type="evidence" value="ECO:0007669"/>
    <property type="project" value="UniProtKB-SubCell"/>
</dbReference>
<organism evidence="7 8">
    <name type="scientific">Pinctada imbricata</name>
    <name type="common">Atlantic pearl-oyster</name>
    <name type="synonym">Pinctada martensii</name>
    <dbReference type="NCBI Taxonomy" id="66713"/>
    <lineage>
        <taxon>Eukaryota</taxon>
        <taxon>Metazoa</taxon>
        <taxon>Spiralia</taxon>
        <taxon>Lophotrochozoa</taxon>
        <taxon>Mollusca</taxon>
        <taxon>Bivalvia</taxon>
        <taxon>Autobranchia</taxon>
        <taxon>Pteriomorphia</taxon>
        <taxon>Pterioida</taxon>
        <taxon>Pterioidea</taxon>
        <taxon>Pteriidae</taxon>
        <taxon>Pinctada</taxon>
    </lineage>
</organism>
<gene>
    <name evidence="7" type="ORF">FSP39_013900</name>
</gene>
<dbReference type="Proteomes" id="UP001186944">
    <property type="component" value="Unassembled WGS sequence"/>
</dbReference>
<dbReference type="PIRSF" id="PIRSF005378">
    <property type="entry name" value="RNA3'_term_phos_cycl_euk"/>
    <property type="match status" value="1"/>
</dbReference>
<evidence type="ECO:0000313" key="8">
    <source>
        <dbReference type="Proteomes" id="UP001186944"/>
    </source>
</evidence>
<evidence type="ECO:0000256" key="1">
    <source>
        <dbReference type="ARBA" id="ARBA00004604"/>
    </source>
</evidence>
<dbReference type="NCBIfam" id="TIGR03400">
    <property type="entry name" value="18S_RNA_Rcl1p"/>
    <property type="match status" value="1"/>
</dbReference>
<dbReference type="AlphaFoldDB" id="A0AA88Y766"/>
<dbReference type="Gene3D" id="3.65.10.20">
    <property type="entry name" value="RNA 3'-terminal phosphate cyclase domain"/>
    <property type="match status" value="1"/>
</dbReference>
<dbReference type="GO" id="GO:0000479">
    <property type="term" value="P:endonucleolytic cleavage of tricistronic rRNA transcript (SSU-rRNA, 5.8S rRNA, LSU-rRNA)"/>
    <property type="evidence" value="ECO:0007669"/>
    <property type="project" value="TreeGrafter"/>
</dbReference>
<dbReference type="Pfam" id="PF01137">
    <property type="entry name" value="RTC"/>
    <property type="match status" value="1"/>
</dbReference>
<dbReference type="SUPFAM" id="SSF55205">
    <property type="entry name" value="EPT/RTPC-like"/>
    <property type="match status" value="1"/>
</dbReference>
<proteinExistence type="inferred from homology"/>
<name>A0AA88Y766_PINIB</name>
<evidence type="ECO:0000259" key="5">
    <source>
        <dbReference type="Pfam" id="PF01137"/>
    </source>
</evidence>
<dbReference type="Pfam" id="PF05189">
    <property type="entry name" value="RTC_insert"/>
    <property type="match status" value="1"/>
</dbReference>
<dbReference type="InterPro" id="IPR013791">
    <property type="entry name" value="RNA3'-term_phos_cycl_insert"/>
</dbReference>
<reference evidence="7" key="1">
    <citation type="submission" date="2019-08" db="EMBL/GenBank/DDBJ databases">
        <title>The improved chromosome-level genome for the pearl oyster Pinctada fucata martensii using PacBio sequencing and Hi-C.</title>
        <authorList>
            <person name="Zheng Z."/>
        </authorList>
    </citation>
    <scope>NUCLEOTIDE SEQUENCE</scope>
    <source>
        <strain evidence="7">ZZ-2019</strain>
        <tissue evidence="7">Adductor muscle</tissue>
    </source>
</reference>
<dbReference type="InterPro" id="IPR000228">
    <property type="entry name" value="RNA3'_term_phos_cyc"/>
</dbReference>
<keyword evidence="4" id="KW-0539">Nucleus</keyword>
<sequence length="375" mass="41289">MAETSLSFEGCNYLRQRLILSTLSGKTVKIKKIRSKEDDPGLKDFEASFIRLLDKITNGSTIVVSETGTSLLYQPGLLTGGTIEHDCNPQRSIGYYLEGLVCLAPFMKKPLKTILRGVTNDQTDPSVDMVKLSTFPVLKRFLGTDDNLELKINRRGAAPEGGGEVVFSCPCRQKLRPLQFTDPGKIKRIRGVAWAVRVSPATTNRMVDSARGILNKFLPDIYIYTDHFKGNQSGRSPGFGMTLVAETTSGAFLCAESCSNPKGSDQGPTVPEDLGKQTAKLLLEEIYRGGCIDSTNQSIAALFMVLGQQDVSKVQTGPLTPYMIQFLRHIRDFFQIMFKVEPQNVDDDEELRLGGDKLLLTCVGVGYTNVSKPVM</sequence>
<keyword evidence="3" id="KW-0690">Ribosome biogenesis</keyword>
<dbReference type="PANTHER" id="PTHR11096:SF1">
    <property type="entry name" value="RNA 3'-TERMINAL PHOSPHATE CYCLASE-LIKE PROTEIN"/>
    <property type="match status" value="1"/>
</dbReference>
<feature type="domain" description="RNA 3'-terminal phosphate cyclase" evidence="5">
    <location>
        <begin position="7"/>
        <end position="340"/>
    </location>
</feature>
<evidence type="ECO:0000313" key="7">
    <source>
        <dbReference type="EMBL" id="KAK3090706.1"/>
    </source>
</evidence>
<evidence type="ECO:0008006" key="9">
    <source>
        <dbReference type="Google" id="ProtNLM"/>
    </source>
</evidence>
<dbReference type="GO" id="GO:0004521">
    <property type="term" value="F:RNA endonuclease activity"/>
    <property type="evidence" value="ECO:0007669"/>
    <property type="project" value="TreeGrafter"/>
</dbReference>
<comment type="caution">
    <text evidence="7">The sequence shown here is derived from an EMBL/GenBank/DDBJ whole genome shotgun (WGS) entry which is preliminary data.</text>
</comment>
<evidence type="ECO:0000259" key="6">
    <source>
        <dbReference type="Pfam" id="PF05189"/>
    </source>
</evidence>
<dbReference type="InterPro" id="IPR013792">
    <property type="entry name" value="RNA3'P_cycl/enolpyr_Trfase_a/b"/>
</dbReference>
<dbReference type="CDD" id="cd00875">
    <property type="entry name" value="RNA_Cyclase_Class_I"/>
    <property type="match status" value="1"/>
</dbReference>
<dbReference type="FunFam" id="3.30.360.20:FF:000001">
    <property type="entry name" value="RNA terminal phosphate cyclase-like 1"/>
    <property type="match status" value="1"/>
</dbReference>
<comment type="similarity">
    <text evidence="2">Belongs to the RNA 3'-terminal cyclase family. Type 2 subfamily.</text>
</comment>
<dbReference type="Gene3D" id="3.30.360.20">
    <property type="entry name" value="RNA 3'-terminal phosphate cyclase, insert domain"/>
    <property type="match status" value="1"/>
</dbReference>
<feature type="domain" description="RNA 3'-terminal phosphate cyclase insert" evidence="6">
    <location>
        <begin position="181"/>
        <end position="286"/>
    </location>
</feature>
<evidence type="ECO:0000256" key="2">
    <source>
        <dbReference type="ARBA" id="ARBA00007089"/>
    </source>
</evidence>
<comment type="subcellular location">
    <subcellularLocation>
        <location evidence="1">Nucleus</location>
        <location evidence="1">Nucleolus</location>
    </subcellularLocation>
</comment>
<dbReference type="InterPro" id="IPR037136">
    <property type="entry name" value="RNA3'_phos_cyclase_dom_sf"/>
</dbReference>